<sequence>MPSPVEIADYDPAWASAFADLGVVLRGALGDTAVRIDHIGSTAVPGLAAKPVIDIQVSVPSLDMVGTFREPLDRLGFIYRADNPERTKRYFREPPGRRRTHIHVRRLGSFSEQFPLLFRDYLRSDPQAATEYAVIKRRCAASFRHDRQGYVEAKDSFVWNIIRRADAWAQRTGWTPGPSDA</sequence>
<accession>A0ABQ4I4U2</accession>
<dbReference type="Proteomes" id="UP000647017">
    <property type="component" value="Unassembled WGS sequence"/>
</dbReference>
<organism evidence="1 2">
    <name type="scientific">Micromonospora andamanensis</name>
    <dbReference type="NCBI Taxonomy" id="1287068"/>
    <lineage>
        <taxon>Bacteria</taxon>
        <taxon>Bacillati</taxon>
        <taxon>Actinomycetota</taxon>
        <taxon>Actinomycetes</taxon>
        <taxon>Micromonosporales</taxon>
        <taxon>Micromonosporaceae</taxon>
        <taxon>Micromonospora</taxon>
    </lineage>
</organism>
<dbReference type="PANTHER" id="PTHR34822">
    <property type="entry name" value="GRPB DOMAIN PROTEIN (AFU_ORTHOLOGUE AFUA_1G01530)"/>
    <property type="match status" value="1"/>
</dbReference>
<dbReference type="Pfam" id="PF04229">
    <property type="entry name" value="GrpB"/>
    <property type="match status" value="1"/>
</dbReference>
<name>A0ABQ4I4U2_9ACTN</name>
<gene>
    <name evidence="1" type="primary">grpB</name>
    <name evidence="1" type="ORF">Van01_61220</name>
</gene>
<keyword evidence="2" id="KW-1185">Reference proteome</keyword>
<evidence type="ECO:0000313" key="2">
    <source>
        <dbReference type="Proteomes" id="UP000647017"/>
    </source>
</evidence>
<dbReference type="PANTHER" id="PTHR34822:SF1">
    <property type="entry name" value="GRPB FAMILY PROTEIN"/>
    <property type="match status" value="1"/>
</dbReference>
<proteinExistence type="predicted"/>
<dbReference type="RefSeq" id="WP_204015015.1">
    <property type="nucleotide sequence ID" value="NZ_BOOZ01000067.1"/>
</dbReference>
<dbReference type="EMBL" id="BOOZ01000067">
    <property type="protein sequence ID" value="GIJ12908.1"/>
    <property type="molecule type" value="Genomic_DNA"/>
</dbReference>
<evidence type="ECO:0000313" key="1">
    <source>
        <dbReference type="EMBL" id="GIJ12908.1"/>
    </source>
</evidence>
<dbReference type="InterPro" id="IPR007344">
    <property type="entry name" value="GrpB/CoaE"/>
</dbReference>
<protein>
    <recommendedName>
        <fullName evidence="3">GrpB family protein</fullName>
    </recommendedName>
</protein>
<dbReference type="SUPFAM" id="SSF81301">
    <property type="entry name" value="Nucleotidyltransferase"/>
    <property type="match status" value="1"/>
</dbReference>
<comment type="caution">
    <text evidence="1">The sequence shown here is derived from an EMBL/GenBank/DDBJ whole genome shotgun (WGS) entry which is preliminary data.</text>
</comment>
<dbReference type="InterPro" id="IPR043519">
    <property type="entry name" value="NT_sf"/>
</dbReference>
<reference evidence="1 2" key="1">
    <citation type="submission" date="2021-01" db="EMBL/GenBank/DDBJ databases">
        <title>Whole genome shotgun sequence of Verrucosispora andamanensis NBRC 109075.</title>
        <authorList>
            <person name="Komaki H."/>
            <person name="Tamura T."/>
        </authorList>
    </citation>
    <scope>NUCLEOTIDE SEQUENCE [LARGE SCALE GENOMIC DNA]</scope>
    <source>
        <strain evidence="1 2">NBRC 109075</strain>
    </source>
</reference>
<evidence type="ECO:0008006" key="3">
    <source>
        <dbReference type="Google" id="ProtNLM"/>
    </source>
</evidence>
<dbReference type="Gene3D" id="3.30.460.10">
    <property type="entry name" value="Beta Polymerase, domain 2"/>
    <property type="match status" value="1"/>
</dbReference>